<dbReference type="FunFam" id="3.30.450.40:FF:000008">
    <property type="entry name" value="GAF domain-containing proteins"/>
    <property type="match status" value="1"/>
</dbReference>
<dbReference type="GO" id="GO:0033745">
    <property type="term" value="F:L-methionine-(R)-S-oxide reductase activity"/>
    <property type="evidence" value="ECO:0007669"/>
    <property type="project" value="TreeGrafter"/>
</dbReference>
<keyword evidence="5" id="KW-1185">Reference proteome</keyword>
<protein>
    <recommendedName>
        <fullName evidence="3">GAF domain-containing protein</fullName>
    </recommendedName>
</protein>
<feature type="domain" description="GAF" evidence="3">
    <location>
        <begin position="99"/>
        <end position="236"/>
    </location>
</feature>
<dbReference type="SUPFAM" id="SSF55781">
    <property type="entry name" value="GAF domain-like"/>
    <property type="match status" value="1"/>
</dbReference>
<reference evidence="4 5" key="1">
    <citation type="journal article" date="2024" name="Nat. Commun.">
        <title>Phylogenomics reveals the evolutionary origins of lichenization in chlorophyte algae.</title>
        <authorList>
            <person name="Puginier C."/>
            <person name="Libourel C."/>
            <person name="Otte J."/>
            <person name="Skaloud P."/>
            <person name="Haon M."/>
            <person name="Grisel S."/>
            <person name="Petersen M."/>
            <person name="Berrin J.G."/>
            <person name="Delaux P.M."/>
            <person name="Dal Grande F."/>
            <person name="Keller J."/>
        </authorList>
    </citation>
    <scope>NUCLEOTIDE SEQUENCE [LARGE SCALE GENOMIC DNA]</scope>
    <source>
        <strain evidence="4 5">SAG 2043</strain>
    </source>
</reference>
<dbReference type="SMART" id="SM00065">
    <property type="entry name" value="GAF"/>
    <property type="match status" value="1"/>
</dbReference>
<dbReference type="PANTHER" id="PTHR21021:SF15">
    <property type="entry name" value="FREE METHIONINE-R-SULFOXIDE REDUCTASE"/>
    <property type="match status" value="1"/>
</dbReference>
<dbReference type="Proteomes" id="UP001489004">
    <property type="component" value="Unassembled WGS sequence"/>
</dbReference>
<dbReference type="InterPro" id="IPR051330">
    <property type="entry name" value="Phosphatase_reg/MetRdx"/>
</dbReference>
<name>A0AAW1PWQ5_9CHLO</name>
<gene>
    <name evidence="4" type="ORF">WJX72_008218</name>
</gene>
<evidence type="ECO:0000256" key="2">
    <source>
        <dbReference type="ARBA" id="ARBA00038454"/>
    </source>
</evidence>
<dbReference type="Gene3D" id="3.30.450.40">
    <property type="match status" value="1"/>
</dbReference>
<comment type="similarity">
    <text evidence="2">Belongs to the free Met sulfoxide reductase family.</text>
</comment>
<keyword evidence="1" id="KW-0675">Receptor</keyword>
<dbReference type="EMBL" id="JALJOR010000008">
    <property type="protein sequence ID" value="KAK9813058.1"/>
    <property type="molecule type" value="Genomic_DNA"/>
</dbReference>
<evidence type="ECO:0000313" key="4">
    <source>
        <dbReference type="EMBL" id="KAK9813058.1"/>
    </source>
</evidence>
<sequence length="239" mass="26169">MEGHLLRGSGCAAAHRCVERTAPCRWIAERVRPVSRAALDCRLHSLQRQPRSAKCHRNQIKCHAAANANQPAAVDTPSRAELYVEVQERIDLLLEGETDMVAAMATVACELHQSFDHFHWTGFYRVLPALKDWLVIGPYQGTHGCLRIEFGRGVCGAAAKTRKTQLVPDVHSFPGHIACASSTQSEIVVPILDERGDVIGVLDVDSNDPAAFNEVDQQGLEALCKLLGQLASEQETTGR</sequence>
<dbReference type="InterPro" id="IPR003018">
    <property type="entry name" value="GAF"/>
</dbReference>
<evidence type="ECO:0000256" key="1">
    <source>
        <dbReference type="ARBA" id="ARBA00023170"/>
    </source>
</evidence>
<evidence type="ECO:0000259" key="3">
    <source>
        <dbReference type="SMART" id="SM00065"/>
    </source>
</evidence>
<evidence type="ECO:0000313" key="5">
    <source>
        <dbReference type="Proteomes" id="UP001489004"/>
    </source>
</evidence>
<organism evidence="4 5">
    <name type="scientific">[Myrmecia] bisecta</name>
    <dbReference type="NCBI Taxonomy" id="41462"/>
    <lineage>
        <taxon>Eukaryota</taxon>
        <taxon>Viridiplantae</taxon>
        <taxon>Chlorophyta</taxon>
        <taxon>core chlorophytes</taxon>
        <taxon>Trebouxiophyceae</taxon>
        <taxon>Trebouxiales</taxon>
        <taxon>Trebouxiaceae</taxon>
        <taxon>Myrmecia</taxon>
    </lineage>
</organism>
<dbReference type="AlphaFoldDB" id="A0AAW1PWQ5"/>
<proteinExistence type="inferred from homology"/>
<dbReference type="PANTHER" id="PTHR21021">
    <property type="entry name" value="GAF/PUTATIVE CYTOSKELETAL PROTEIN"/>
    <property type="match status" value="1"/>
</dbReference>
<dbReference type="GO" id="GO:0005829">
    <property type="term" value="C:cytosol"/>
    <property type="evidence" value="ECO:0007669"/>
    <property type="project" value="TreeGrafter"/>
</dbReference>
<dbReference type="InterPro" id="IPR029016">
    <property type="entry name" value="GAF-like_dom_sf"/>
</dbReference>
<accession>A0AAW1PWQ5</accession>
<dbReference type="Pfam" id="PF13185">
    <property type="entry name" value="GAF_2"/>
    <property type="match status" value="1"/>
</dbReference>
<comment type="caution">
    <text evidence="4">The sequence shown here is derived from an EMBL/GenBank/DDBJ whole genome shotgun (WGS) entry which is preliminary data.</text>
</comment>